<dbReference type="InterPro" id="IPR007497">
    <property type="entry name" value="SIMPL/DUF541"/>
</dbReference>
<dbReference type="AlphaFoldDB" id="A0A919B9D0"/>
<evidence type="ECO:0008006" key="4">
    <source>
        <dbReference type="Google" id="ProtNLM"/>
    </source>
</evidence>
<dbReference type="PANTHER" id="PTHR34387">
    <property type="entry name" value="SLR1258 PROTEIN"/>
    <property type="match status" value="1"/>
</dbReference>
<dbReference type="PANTHER" id="PTHR34387:SF2">
    <property type="entry name" value="SLR1258 PROTEIN"/>
    <property type="match status" value="1"/>
</dbReference>
<organism evidence="2 3">
    <name type="scientific">Streptomyces mashuensis</name>
    <dbReference type="NCBI Taxonomy" id="33904"/>
    <lineage>
        <taxon>Bacteria</taxon>
        <taxon>Bacillati</taxon>
        <taxon>Actinomycetota</taxon>
        <taxon>Actinomycetes</taxon>
        <taxon>Kitasatosporales</taxon>
        <taxon>Streptomycetaceae</taxon>
        <taxon>Streptomyces</taxon>
    </lineage>
</organism>
<name>A0A919B9D0_9ACTN</name>
<dbReference type="RefSeq" id="WP_190132416.1">
    <property type="nucleotide sequence ID" value="NZ_BNBD01000015.1"/>
</dbReference>
<proteinExistence type="predicted"/>
<protein>
    <recommendedName>
        <fullName evidence="4">SIMPL domain-containing protein</fullName>
    </recommendedName>
</protein>
<feature type="region of interest" description="Disordered" evidence="1">
    <location>
        <begin position="176"/>
        <end position="224"/>
    </location>
</feature>
<gene>
    <name evidence="2" type="ORF">GCM10010218_54920</name>
</gene>
<evidence type="ECO:0000313" key="3">
    <source>
        <dbReference type="Proteomes" id="UP000638313"/>
    </source>
</evidence>
<dbReference type="EMBL" id="BNBD01000015">
    <property type="protein sequence ID" value="GHF66383.1"/>
    <property type="molecule type" value="Genomic_DNA"/>
</dbReference>
<accession>A0A919B9D0</accession>
<evidence type="ECO:0000256" key="1">
    <source>
        <dbReference type="SAM" id="MobiDB-lite"/>
    </source>
</evidence>
<dbReference type="Gene3D" id="3.30.70.2970">
    <property type="entry name" value="Protein of unknown function (DUF541), domain 2"/>
    <property type="match status" value="1"/>
</dbReference>
<keyword evidence="3" id="KW-1185">Reference proteome</keyword>
<dbReference type="InterPro" id="IPR052022">
    <property type="entry name" value="26kDa_periplasmic_antigen"/>
</dbReference>
<dbReference type="GO" id="GO:0006974">
    <property type="term" value="P:DNA damage response"/>
    <property type="evidence" value="ECO:0007669"/>
    <property type="project" value="TreeGrafter"/>
</dbReference>
<comment type="caution">
    <text evidence="2">The sequence shown here is derived from an EMBL/GenBank/DDBJ whole genome shotgun (WGS) entry which is preliminary data.</text>
</comment>
<sequence>MTTPQPYGTPDTPRIAVRGEAHLETDPDLAHLGIGITARGTDRHTTLDDLTRRHHAVQQLLTRYGNALHHTETSHLTLTPELTTNSRTERIRAYHGHIHLTATLTDFTALPDLTDHLARLELTSIDGPWWSLRPDSPAHTRARQEAVHDALRRAREYAAALGSHLTALVELADTAADHPTPTHGPHPAPHPTAFRTAGFADDHAAGGTHGSTTPTLDLSPRRQTVHAHVNARFTMTPPKL</sequence>
<evidence type="ECO:0000313" key="2">
    <source>
        <dbReference type="EMBL" id="GHF66383.1"/>
    </source>
</evidence>
<reference evidence="2" key="2">
    <citation type="submission" date="2020-09" db="EMBL/GenBank/DDBJ databases">
        <authorList>
            <person name="Sun Q."/>
            <person name="Ohkuma M."/>
        </authorList>
    </citation>
    <scope>NUCLEOTIDE SEQUENCE</scope>
    <source>
        <strain evidence="2">JCM 4059</strain>
    </source>
</reference>
<dbReference type="Pfam" id="PF04402">
    <property type="entry name" value="SIMPL"/>
    <property type="match status" value="1"/>
</dbReference>
<dbReference type="Gene3D" id="3.30.110.170">
    <property type="entry name" value="Protein of unknown function (DUF541), domain 1"/>
    <property type="match status" value="1"/>
</dbReference>
<reference evidence="2" key="1">
    <citation type="journal article" date="2014" name="Int. J. Syst. Evol. Microbiol.">
        <title>Complete genome sequence of Corynebacterium casei LMG S-19264T (=DSM 44701T), isolated from a smear-ripened cheese.</title>
        <authorList>
            <consortium name="US DOE Joint Genome Institute (JGI-PGF)"/>
            <person name="Walter F."/>
            <person name="Albersmeier A."/>
            <person name="Kalinowski J."/>
            <person name="Ruckert C."/>
        </authorList>
    </citation>
    <scope>NUCLEOTIDE SEQUENCE</scope>
    <source>
        <strain evidence="2">JCM 4059</strain>
    </source>
</reference>
<dbReference type="Proteomes" id="UP000638313">
    <property type="component" value="Unassembled WGS sequence"/>
</dbReference>